<accession>A0ABS0XZE2</accession>
<organism evidence="2 3">
    <name type="scientific">Microvirga splendida</name>
    <dbReference type="NCBI Taxonomy" id="2795727"/>
    <lineage>
        <taxon>Bacteria</taxon>
        <taxon>Pseudomonadati</taxon>
        <taxon>Pseudomonadota</taxon>
        <taxon>Alphaproteobacteria</taxon>
        <taxon>Hyphomicrobiales</taxon>
        <taxon>Methylobacteriaceae</taxon>
        <taxon>Microvirga</taxon>
    </lineage>
</organism>
<name>A0ABS0XZE2_9HYPH</name>
<comment type="caution">
    <text evidence="2">The sequence shown here is derived from an EMBL/GenBank/DDBJ whole genome shotgun (WGS) entry which is preliminary data.</text>
</comment>
<dbReference type="EMBL" id="JAELXT010000006">
    <property type="protein sequence ID" value="MBJ6125421.1"/>
    <property type="molecule type" value="Genomic_DNA"/>
</dbReference>
<evidence type="ECO:0000256" key="1">
    <source>
        <dbReference type="SAM" id="MobiDB-lite"/>
    </source>
</evidence>
<keyword evidence="3" id="KW-1185">Reference proteome</keyword>
<proteinExistence type="predicted"/>
<protein>
    <submittedName>
        <fullName evidence="2">Uncharacterized protein</fullName>
    </submittedName>
</protein>
<feature type="compositionally biased region" description="Basic and acidic residues" evidence="1">
    <location>
        <begin position="33"/>
        <end position="42"/>
    </location>
</feature>
<evidence type="ECO:0000313" key="3">
    <source>
        <dbReference type="Proteomes" id="UP000620670"/>
    </source>
</evidence>
<sequence length="126" mass="13586">MKTERKDIDATNLMNLYRALVATEGKGIADMSPEERRAYNREAKRRSLTRQRQAAQAGTPEPTTAAIRGALADAAIAILAVHGPGADEVMRILGQAFSGRPGVPGMVRVMARSGKLRPKMFGKKAP</sequence>
<dbReference type="RefSeq" id="WP_199048260.1">
    <property type="nucleotide sequence ID" value="NZ_JAELXT010000006.1"/>
</dbReference>
<feature type="region of interest" description="Disordered" evidence="1">
    <location>
        <begin position="31"/>
        <end position="62"/>
    </location>
</feature>
<dbReference type="Proteomes" id="UP000620670">
    <property type="component" value="Unassembled WGS sequence"/>
</dbReference>
<gene>
    <name evidence="2" type="ORF">JAO75_08350</name>
</gene>
<evidence type="ECO:0000313" key="2">
    <source>
        <dbReference type="EMBL" id="MBJ6125421.1"/>
    </source>
</evidence>
<reference evidence="3" key="1">
    <citation type="submission" date="2020-12" db="EMBL/GenBank/DDBJ databases">
        <title>Hymenobacter sp.</title>
        <authorList>
            <person name="Kim M.K."/>
        </authorList>
    </citation>
    <scope>NUCLEOTIDE SEQUENCE [LARGE SCALE GENOMIC DNA]</scope>
    <source>
        <strain evidence="3">BT325</strain>
    </source>
</reference>